<dbReference type="EMBL" id="LOPV01000520">
    <property type="protein sequence ID" value="KTG15869.1"/>
    <property type="molecule type" value="Genomic_DNA"/>
</dbReference>
<dbReference type="OrthoDB" id="285696at2157"/>
<keyword evidence="1" id="KW-1133">Transmembrane helix</keyword>
<sequence>MNPLVFLGILFGPLVLVVSYLFTAATGPGVPAWAASVGGAVRLYGTALAVVVGPLALHVDRLTLARQSDWVPSPIYYLVAVPFLSIPISVIYLVRRFTSA</sequence>
<comment type="caution">
    <text evidence="2">The sequence shown here is derived from an EMBL/GenBank/DDBJ whole genome shotgun (WGS) entry which is preliminary data.</text>
</comment>
<evidence type="ECO:0000313" key="3">
    <source>
        <dbReference type="Proteomes" id="UP000053157"/>
    </source>
</evidence>
<evidence type="ECO:0000256" key="1">
    <source>
        <dbReference type="SAM" id="Phobius"/>
    </source>
</evidence>
<proteinExistence type="predicted"/>
<dbReference type="RefSeq" id="WP_058573260.1">
    <property type="nucleotide sequence ID" value="NZ_LOPV01000520.1"/>
</dbReference>
<keyword evidence="1" id="KW-0472">Membrane</keyword>
<feature type="transmembrane region" description="Helical" evidence="1">
    <location>
        <begin position="75"/>
        <end position="94"/>
    </location>
</feature>
<organism evidence="2 3">
    <name type="scientific">Haloferax profundi</name>
    <dbReference type="NCBI Taxonomy" id="1544718"/>
    <lineage>
        <taxon>Archaea</taxon>
        <taxon>Methanobacteriati</taxon>
        <taxon>Methanobacteriota</taxon>
        <taxon>Stenosarchaea group</taxon>
        <taxon>Halobacteria</taxon>
        <taxon>Halobacteriales</taxon>
        <taxon>Haloferacaceae</taxon>
        <taxon>Haloferax</taxon>
    </lineage>
</organism>
<protein>
    <submittedName>
        <fullName evidence="2">Uncharacterized protein</fullName>
    </submittedName>
</protein>
<gene>
    <name evidence="2" type="ORF">AUR66_00215</name>
</gene>
<reference evidence="2 3" key="1">
    <citation type="submission" date="2015-12" db="EMBL/GenBank/DDBJ databases">
        <title>Haloferax profundi sp. nov. isolated from the Discovery deep brine-seawater interface in the Red Sea.</title>
        <authorList>
            <person name="Zhang G."/>
            <person name="Stingl U."/>
            <person name="Rashid M."/>
        </authorList>
    </citation>
    <scope>NUCLEOTIDE SEQUENCE [LARGE SCALE GENOMIC DNA]</scope>
    <source>
        <strain evidence="2 3">SB29</strain>
    </source>
</reference>
<dbReference type="AlphaFoldDB" id="A0A0W1RQH1"/>
<keyword evidence="1" id="KW-0812">Transmembrane</keyword>
<keyword evidence="3" id="KW-1185">Reference proteome</keyword>
<dbReference type="Proteomes" id="UP000053157">
    <property type="component" value="Unassembled WGS sequence"/>
</dbReference>
<evidence type="ECO:0000313" key="2">
    <source>
        <dbReference type="EMBL" id="KTG15869.1"/>
    </source>
</evidence>
<feature type="transmembrane region" description="Helical" evidence="1">
    <location>
        <begin position="44"/>
        <end position="63"/>
    </location>
</feature>
<accession>A0A0W1RQH1</accession>
<name>A0A0W1RQH1_9EURY</name>